<dbReference type="WBParaSite" id="nRc.2.0.1.t36683-RA">
    <property type="protein sequence ID" value="nRc.2.0.1.t36683-RA"/>
    <property type="gene ID" value="nRc.2.0.1.g36683"/>
</dbReference>
<dbReference type="AlphaFoldDB" id="A0A915KD18"/>
<sequence>MERPPPAPDDDGMLGRRATHFTNSYNVTLIKSLLYVRIDKSCQIFSVRQSGKVLSVTVNGFFVPHSSQPDVDAEQLIKMRAFTLSGN</sequence>
<proteinExistence type="predicted"/>
<name>A0A915KD18_ROMCU</name>
<accession>A0A915KD18</accession>
<reference evidence="2" key="1">
    <citation type="submission" date="2022-11" db="UniProtKB">
        <authorList>
            <consortium name="WormBaseParasite"/>
        </authorList>
    </citation>
    <scope>IDENTIFICATION</scope>
</reference>
<evidence type="ECO:0000313" key="1">
    <source>
        <dbReference type="Proteomes" id="UP000887565"/>
    </source>
</evidence>
<organism evidence="1 2">
    <name type="scientific">Romanomermis culicivorax</name>
    <name type="common">Nematode worm</name>
    <dbReference type="NCBI Taxonomy" id="13658"/>
    <lineage>
        <taxon>Eukaryota</taxon>
        <taxon>Metazoa</taxon>
        <taxon>Ecdysozoa</taxon>
        <taxon>Nematoda</taxon>
        <taxon>Enoplea</taxon>
        <taxon>Dorylaimia</taxon>
        <taxon>Mermithida</taxon>
        <taxon>Mermithoidea</taxon>
        <taxon>Mermithidae</taxon>
        <taxon>Romanomermis</taxon>
    </lineage>
</organism>
<evidence type="ECO:0000313" key="2">
    <source>
        <dbReference type="WBParaSite" id="nRc.2.0.1.t36683-RA"/>
    </source>
</evidence>
<protein>
    <submittedName>
        <fullName evidence="2">Uncharacterized protein</fullName>
    </submittedName>
</protein>
<dbReference type="Proteomes" id="UP000887565">
    <property type="component" value="Unplaced"/>
</dbReference>
<keyword evidence="1" id="KW-1185">Reference proteome</keyword>